<accession>I7CEF6</accession>
<reference evidence="3" key="2">
    <citation type="submission" date="2012-07" db="EMBL/GenBank/DDBJ databases">
        <title>Complete genome sequence of 'Candidatus Mycoplasma haemolamae'.</title>
        <authorList>
            <person name="Guimaraes A.M.S."/>
            <person name="Toth B."/>
            <person name="Santos A.P."/>
            <person name="Nascimento N.C."/>
            <person name="Sojka J.E."/>
            <person name="Messick J.B."/>
        </authorList>
    </citation>
    <scope>NUCLEOTIDE SEQUENCE [LARGE SCALE GENOMIC DNA]</scope>
    <source>
        <strain evidence="3">Purdue</strain>
    </source>
</reference>
<keyword evidence="1" id="KW-0472">Membrane</keyword>
<dbReference type="AlphaFoldDB" id="I7CEF6"/>
<dbReference type="EMBL" id="CP003731">
    <property type="protein sequence ID" value="AFO51616.1"/>
    <property type="molecule type" value="Genomic_DNA"/>
</dbReference>
<reference evidence="2 3" key="1">
    <citation type="journal article" date="2012" name="J. Bacteriol.">
        <title>Genome Sequence of "Candidatus Mycoplasma haemolamae" Strain Purdue, a Red Blood Cell Pathogen of Alpacas (Vicugna pacos) and Llamas (Lama glama).</title>
        <authorList>
            <person name="Guimaraes A.M."/>
            <person name="Toth B."/>
            <person name="Santos A.P."/>
            <person name="do Nascimento N.C."/>
            <person name="Kritchevsky J.E."/>
            <person name="Messick J.B."/>
        </authorList>
    </citation>
    <scope>NUCLEOTIDE SEQUENCE [LARGE SCALE GENOMIC DNA]</scope>
    <source>
        <strain evidence="2 3">Purdue</strain>
    </source>
</reference>
<feature type="transmembrane region" description="Helical" evidence="1">
    <location>
        <begin position="273"/>
        <end position="290"/>
    </location>
</feature>
<gene>
    <name evidence="2" type="ordered locus">MHLP_00180</name>
</gene>
<keyword evidence="1" id="KW-0812">Transmembrane</keyword>
<dbReference type="PATRIC" id="fig|1212765.3.peg.37"/>
<protein>
    <submittedName>
        <fullName evidence="2">Uncharacterized protein</fullName>
    </submittedName>
</protein>
<evidence type="ECO:0000313" key="2">
    <source>
        <dbReference type="EMBL" id="AFO51616.1"/>
    </source>
</evidence>
<organism evidence="2 3">
    <name type="scientific">Mycoplasma haematolamae (strain Purdue)</name>
    <dbReference type="NCBI Taxonomy" id="1212765"/>
    <lineage>
        <taxon>Bacteria</taxon>
        <taxon>Bacillati</taxon>
        <taxon>Mycoplasmatota</taxon>
        <taxon>Mollicutes</taxon>
        <taxon>Mycoplasmataceae</taxon>
        <taxon>Mycoplasma</taxon>
    </lineage>
</organism>
<feature type="transmembrane region" description="Helical" evidence="1">
    <location>
        <begin position="56"/>
        <end position="77"/>
    </location>
</feature>
<feature type="transmembrane region" description="Helical" evidence="1">
    <location>
        <begin position="97"/>
        <end position="116"/>
    </location>
</feature>
<keyword evidence="1" id="KW-1133">Transmembrane helix</keyword>
<dbReference type="STRING" id="1212765.MHLP_00180"/>
<dbReference type="HOGENOM" id="CLU_885138_0_0_14"/>
<feature type="transmembrane region" description="Helical" evidence="1">
    <location>
        <begin position="212"/>
        <end position="235"/>
    </location>
</feature>
<evidence type="ECO:0000256" key="1">
    <source>
        <dbReference type="SAM" id="Phobius"/>
    </source>
</evidence>
<dbReference type="KEGG" id="mhl:MHLP_00180"/>
<sequence>MLGRLRRYRREEEEIEIGLELEGFVTPKEKTNIFEKGINVQFIRDYYRRLEKSVNFWFYFSYCFFFVALYFVMVESVALWCGTSVPHKLLAKLKGTLWYQIPISVVFGFVLLACFVSTIRLKKRREQVTNEHALCRQKYFPTVVTPTISNKIYALLSARNNCSWTGFVIGGFGFIFFVYGHLGQVGYQLVKGWQSYEWFQPSKAFSFQAASFYNPMMSIGALTFITGCALFLICVPPLSYAIKRTLGVWNLDERTMGPELTRRLSRLNKRNKITVTIILCIIGCFIYLVFRKLVLAVFNKSSWYLKE</sequence>
<dbReference type="Proteomes" id="UP000006502">
    <property type="component" value="Chromosome"/>
</dbReference>
<evidence type="ECO:0000313" key="3">
    <source>
        <dbReference type="Proteomes" id="UP000006502"/>
    </source>
</evidence>
<dbReference type="OrthoDB" id="397265at2"/>
<feature type="transmembrane region" description="Helical" evidence="1">
    <location>
        <begin position="161"/>
        <end position="182"/>
    </location>
</feature>
<proteinExistence type="predicted"/>
<keyword evidence="3" id="KW-1185">Reference proteome</keyword>
<name>I7CEF6_MYCHA</name>